<dbReference type="SUPFAM" id="SSF103107">
    <property type="entry name" value="Hypothetical protein c14orf129, hspc210"/>
    <property type="match status" value="1"/>
</dbReference>
<dbReference type="PROSITE" id="PS51823">
    <property type="entry name" value="CLU"/>
    <property type="match status" value="1"/>
</dbReference>
<dbReference type="eggNOG" id="KOG1839">
    <property type="taxonomic scope" value="Eukaryota"/>
</dbReference>
<dbReference type="InterPro" id="IPR033646">
    <property type="entry name" value="CLU-central"/>
</dbReference>
<reference evidence="4 5" key="1">
    <citation type="journal article" date="2011" name="Proc. Natl. Acad. Sci. U.S.A.">
        <title>Evolutionary erosion of yeast sex chromosomes by mating-type switching accidents.</title>
        <authorList>
            <person name="Gordon J.L."/>
            <person name="Armisen D."/>
            <person name="Proux-Wera E."/>
            <person name="Oheigeartaigh S.S."/>
            <person name="Byrne K.P."/>
            <person name="Wolfe K.H."/>
        </authorList>
    </citation>
    <scope>NUCLEOTIDE SEQUENCE [LARGE SCALE GENOMIC DNA]</scope>
    <source>
        <strain evidence="5">ATCC MYA-139 / BCRC 22969 / CBS 8797 / CCRC 22969 / KCTC 17520 / NBRC 10181 / NCYC 3082</strain>
    </source>
</reference>
<dbReference type="GeneID" id="34528840"/>
<dbReference type="Gene3D" id="1.25.40.10">
    <property type="entry name" value="Tetratricopeptide repeat domain"/>
    <property type="match status" value="2"/>
</dbReference>
<reference evidence="5" key="2">
    <citation type="submission" date="2012-08" db="EMBL/GenBank/DDBJ databases">
        <title>Genome sequence of Kazachstania naganishii.</title>
        <authorList>
            <person name="Gordon J.L."/>
            <person name="Armisen D."/>
            <person name="Proux-Wera E."/>
            <person name="OhEigeartaigh S.S."/>
            <person name="Byrne K.P."/>
            <person name="Wolfe K.H."/>
        </authorList>
    </citation>
    <scope>NUCLEOTIDE SEQUENCE [LARGE SCALE GENOMIC DNA]</scope>
    <source>
        <strain evidence="5">ATCC MYA-139 / BCRC 22969 / CBS 8797 / CCRC 22969 / KCTC 17520 / NBRC 10181 / NCYC 3082</strain>
    </source>
</reference>
<dbReference type="STRING" id="1071383.J7RDZ4"/>
<dbReference type="CDD" id="cd15466">
    <property type="entry name" value="CLU-central"/>
    <property type="match status" value="1"/>
</dbReference>
<dbReference type="Pfam" id="PF13236">
    <property type="entry name" value="CLU"/>
    <property type="match status" value="1"/>
</dbReference>
<evidence type="ECO:0000256" key="2">
    <source>
        <dbReference type="SAM" id="MobiDB-lite"/>
    </source>
</evidence>
<dbReference type="Pfam" id="PF13374">
    <property type="entry name" value="TPR_10"/>
    <property type="match status" value="1"/>
</dbReference>
<dbReference type="PANTHER" id="PTHR12601:SF6">
    <property type="entry name" value="CLUSTERED MITOCHONDRIA PROTEIN HOMOLOG"/>
    <property type="match status" value="1"/>
</dbReference>
<evidence type="ECO:0000313" key="4">
    <source>
        <dbReference type="EMBL" id="CCK73060.1"/>
    </source>
</evidence>
<dbReference type="Pfam" id="PF15044">
    <property type="entry name" value="CLU_N"/>
    <property type="match status" value="1"/>
</dbReference>
<organism evidence="4 5">
    <name type="scientific">Huiozyma naganishii (strain ATCC MYA-139 / BCRC 22969 / CBS 8797 / KCTC 17520 / NBRC 10181 / NCYC 3082 / Yp74L-3)</name>
    <name type="common">Yeast</name>
    <name type="synonym">Kazachstania naganishii</name>
    <dbReference type="NCBI Taxonomy" id="1071383"/>
    <lineage>
        <taxon>Eukaryota</taxon>
        <taxon>Fungi</taxon>
        <taxon>Dikarya</taxon>
        <taxon>Ascomycota</taxon>
        <taxon>Saccharomycotina</taxon>
        <taxon>Saccharomycetes</taxon>
        <taxon>Saccharomycetales</taxon>
        <taxon>Saccharomycetaceae</taxon>
        <taxon>Huiozyma</taxon>
    </lineage>
</organism>
<dbReference type="Proteomes" id="UP000006310">
    <property type="component" value="Chromosome 13"/>
</dbReference>
<dbReference type="KEGG" id="kng:KNAG_0M02070"/>
<feature type="compositionally biased region" description="Basic residues" evidence="2">
    <location>
        <begin position="1264"/>
        <end position="1277"/>
    </location>
</feature>
<dbReference type="PANTHER" id="PTHR12601">
    <property type="entry name" value="EUKARYOTIC TRANSLATION INITIATION FACTOR 3 SUBUNIT EIF-3"/>
    <property type="match status" value="1"/>
</dbReference>
<evidence type="ECO:0000256" key="1">
    <source>
        <dbReference type="ARBA" id="ARBA00022490"/>
    </source>
</evidence>
<dbReference type="OrthoDB" id="1414216at2759"/>
<dbReference type="InterPro" id="IPR011990">
    <property type="entry name" value="TPR-like_helical_dom_sf"/>
</dbReference>
<proteinExistence type="predicted"/>
<dbReference type="GO" id="GO:0003729">
    <property type="term" value="F:mRNA binding"/>
    <property type="evidence" value="ECO:0007669"/>
    <property type="project" value="TreeGrafter"/>
</dbReference>
<feature type="domain" description="Clu" evidence="3">
    <location>
        <begin position="332"/>
        <end position="594"/>
    </location>
</feature>
<dbReference type="EMBL" id="HE978326">
    <property type="protein sequence ID" value="CCK73060.1"/>
    <property type="molecule type" value="Genomic_DNA"/>
</dbReference>
<feature type="compositionally biased region" description="Basic and acidic residues" evidence="2">
    <location>
        <begin position="1234"/>
        <end position="1249"/>
    </location>
</feature>
<evidence type="ECO:0000313" key="5">
    <source>
        <dbReference type="Proteomes" id="UP000006310"/>
    </source>
</evidence>
<dbReference type="InterPro" id="IPR025697">
    <property type="entry name" value="CLU_dom"/>
</dbReference>
<name>J7RDZ4_HUIN7</name>
<dbReference type="AlphaFoldDB" id="J7RDZ4"/>
<dbReference type="OMA" id="HPVWDKD"/>
<dbReference type="RefSeq" id="XP_022467304.1">
    <property type="nucleotide sequence ID" value="XM_022611071.1"/>
</dbReference>
<evidence type="ECO:0000259" key="3">
    <source>
        <dbReference type="PROSITE" id="PS51823"/>
    </source>
</evidence>
<dbReference type="GO" id="GO:0005737">
    <property type="term" value="C:cytoplasm"/>
    <property type="evidence" value="ECO:0007669"/>
    <property type="project" value="TreeGrafter"/>
</dbReference>
<dbReference type="HOGENOM" id="CLU_003256_2_0_1"/>
<dbReference type="InterPro" id="IPR027523">
    <property type="entry name" value="CLU_prot"/>
</dbReference>
<accession>J7RDZ4</accession>
<feature type="region of interest" description="Disordered" evidence="2">
    <location>
        <begin position="1218"/>
        <end position="1277"/>
    </location>
</feature>
<dbReference type="Gene3D" id="3.30.2280.10">
    <property type="entry name" value="Hypothetical protein (hspc210)"/>
    <property type="match status" value="1"/>
</dbReference>
<gene>
    <name evidence="4" type="primary">KNAG0M02070</name>
    <name evidence="4" type="ordered locus">KNAG_0M02070</name>
</gene>
<keyword evidence="1" id="KW-0963">Cytoplasm</keyword>
<keyword evidence="5" id="KW-1185">Reference proteome</keyword>
<protein>
    <recommendedName>
        <fullName evidence="3">Clu domain-containing protein</fullName>
    </recommendedName>
</protein>
<sequence length="1277" mass="145280">MSSPASANENIKVNIKLPAVSGNHSNKKAEKITIQFNRETKIQTVLDVLALSPETKYLTNIDLKHNNRVLTDTETLSGLISEKDDSIEFAIQLKPYTAREALKHVIVLRDFIGFISETDDSISEFAASTGPKFPFLPLTDIRDKNVESKDDVEEVVDINKDGKKEEEKKKNIFHVSDEEKAKTASLVREITSNVGDCSVKKLLAAETKLITPCVRSISLSQYNPVPAHYKSKGHLLYLQIATLENENFQITAVPSGFFINKCSSTKFDPERKPSDEHTHFHNDTHYSLFSLLAAHSKKFVSHVQQMESKLGKLEAVTYVKPQTSFLHKPWLISNNPNALVGDYFMLQSEANDGSVSFIRNFNDEFQAIKDLPTETLPAKIETERLLAKLIHEFSVAATKDAMSIMYNNLVPMNPDAPELEQIFLKDNIFYSFVNDVTGTYQDKGGDEAARIAVNQDLLTISMLNKNEITDVRYLLTTVIDLAGKRVLAQTPVPGLLTNMGVENIKNDATGESDMRDLESDIVIKYGLDETSQTVVKDEDFDNLLSKKFVKLFHLKKAGEKDVCFSSQSKGIIGSDKRSYIMDLANTYPLDVKFARENFDNVQDKSERYPHRQTLLRPELVEKWWMSKVDGTENLDYEKALEENKFSYNSDAYQTEGVEDAAVDEMSNYLVGTVLPNVLDDYLKDNVSPPYSGEHLVETLHNNGINLRYLGKFATLAKANLSEQIAEHKEKLKQIAISNKDYEDWEASYLIKIEKMIKERQEEINKYVEAGKDVPAALKENLKLDDNEIRKPTNEEPFVVNRDALVPLIKISEVEMIARATKHILRYHSKRIPVVAVTSLVAYVFNLLFGFEYNETPAVEFVDEFYPVDHYDFSKLTRESLVSSIVKEIRVRFRYELSEDDLKEHLNNRYMLMREISYRFGIQWLNKDYFFTLEEFETYKSSQDKKSKQKLVAPITTFSKEDLTIIPRIKTSKYSSKTSDNFWNNGTTLITEEKQSEGLTLMAQGIAILEDIQGGIHTDVARKYTSMASIYSKMGFLPESVAFCRKACTIYERTCGVDSFEMLRSLFNLALLEIANDSPYNATLICHRIMTTLNAYHVNKFHHPTITTIYNQLEQIALGLESPQLAIEVLTKLCEIVVEWDGKEVISYAYIESHLGNLYATLKDYRAALEHISYAKDVFFNELGSNHTTTASSKQWVNGLSNMIKDLHQKKMLQTAQNDVASGKPYQSKKNHHAKKEEKPNPELADKSVDELLSFIEGDEEKGSKNSKPKNKKKNSKK</sequence>
<dbReference type="GO" id="GO:0048312">
    <property type="term" value="P:intracellular distribution of mitochondria"/>
    <property type="evidence" value="ECO:0007669"/>
    <property type="project" value="TreeGrafter"/>
</dbReference>
<dbReference type="InterPro" id="IPR023231">
    <property type="entry name" value="GSKIP_dom_sf"/>
</dbReference>
<dbReference type="SUPFAM" id="SSF48452">
    <property type="entry name" value="TPR-like"/>
    <property type="match status" value="1"/>
</dbReference>
<dbReference type="Pfam" id="PF12807">
    <property type="entry name" value="eIF3_p135"/>
    <property type="match status" value="1"/>
</dbReference>
<dbReference type="InterPro" id="IPR028275">
    <property type="entry name" value="CLU_N"/>
</dbReference>